<feature type="region of interest" description="Disordered" evidence="1">
    <location>
        <begin position="98"/>
        <end position="400"/>
    </location>
</feature>
<dbReference type="GeneTree" id="ENSGT00940000174501"/>
<evidence type="ECO:0000256" key="1">
    <source>
        <dbReference type="SAM" id="MobiDB-lite"/>
    </source>
</evidence>
<feature type="compositionally biased region" description="Polar residues" evidence="1">
    <location>
        <begin position="132"/>
        <end position="141"/>
    </location>
</feature>
<organism evidence="3 4">
    <name type="scientific">Sander lucioperca</name>
    <name type="common">Pike-perch</name>
    <name type="synonym">Perca lucioperca</name>
    <dbReference type="NCBI Taxonomy" id="283035"/>
    <lineage>
        <taxon>Eukaryota</taxon>
        <taxon>Metazoa</taxon>
        <taxon>Chordata</taxon>
        <taxon>Craniata</taxon>
        <taxon>Vertebrata</taxon>
        <taxon>Euteleostomi</taxon>
        <taxon>Actinopterygii</taxon>
        <taxon>Neopterygii</taxon>
        <taxon>Teleostei</taxon>
        <taxon>Neoteleostei</taxon>
        <taxon>Acanthomorphata</taxon>
        <taxon>Eupercaria</taxon>
        <taxon>Perciformes</taxon>
        <taxon>Percoidei</taxon>
        <taxon>Percidae</taxon>
        <taxon>Luciopercinae</taxon>
        <taxon>Sander</taxon>
    </lineage>
</organism>
<sequence>MTEIKLLLEAVKRNRYILLKKFNQGVSAEAKKQTWTEITNQINGLGENHREVRQIMKKWADLKCDGRRALRGPNGSNVRKKSMGPVERMVHKILMMSPRGGGESDFDLDEEEDFSKVYSKGPPPNAPPFSYLSLTDSSQSIPGGASYDFSPLSSPEKDLASDPFYSSPDFDLADDGEHTMDFEENDDSLFSSYPSSLPRPASPSLDPLPDNALLRMKPVHTYSRSSQNHTTAQNHTSPKPAPGPSASTSSAFPPASDPDAASSSAAPLPLEPSSTSNMTFSSLLAPSSSFTPPLPPTSISTSPSSSSPSKSVAANASHPEPSSSSSSLPPVPAPPAAVSSSSVTSNATSSNSHQPSPSSSSVLPPNPPPTAGPTVSDPLPGGASHRRAREQVAQMASQSLQQQRASRMLLTSVSQSLEVLAQSVQLLVESQQEFVQESLLLQRETVDVLRDFSNTALTMLRDKTNGGQLPHPHPAAHF</sequence>
<evidence type="ECO:0000313" key="3">
    <source>
        <dbReference type="Ensembl" id="ENSSLUP00000011591.1"/>
    </source>
</evidence>
<dbReference type="Ensembl" id="ENSSLUT00000011990.1">
    <property type="protein sequence ID" value="ENSSLUP00000011591.1"/>
    <property type="gene ID" value="ENSSLUG00000005523.1"/>
</dbReference>
<feature type="domain" description="Myb/SANT-like DNA-binding" evidence="2">
    <location>
        <begin position="3"/>
        <end position="69"/>
    </location>
</feature>
<reference evidence="3" key="1">
    <citation type="submission" date="2025-08" db="UniProtKB">
        <authorList>
            <consortium name="Ensembl"/>
        </authorList>
    </citation>
    <scope>IDENTIFICATION</scope>
</reference>
<dbReference type="InterPro" id="IPR028002">
    <property type="entry name" value="Myb_DNA-bind_5"/>
</dbReference>
<evidence type="ECO:0000259" key="2">
    <source>
        <dbReference type="Pfam" id="PF13873"/>
    </source>
</evidence>
<reference evidence="3" key="2">
    <citation type="submission" date="2025-09" db="UniProtKB">
        <authorList>
            <consortium name="Ensembl"/>
        </authorList>
    </citation>
    <scope>IDENTIFICATION</scope>
</reference>
<protein>
    <submittedName>
        <fullName evidence="3">Flocculation protein FLO11-like</fullName>
    </submittedName>
</protein>
<dbReference type="Proteomes" id="UP000694568">
    <property type="component" value="Unplaced"/>
</dbReference>
<evidence type="ECO:0000313" key="4">
    <source>
        <dbReference type="Proteomes" id="UP000694568"/>
    </source>
</evidence>
<dbReference type="PANTHER" id="PTHR23098:SF3">
    <property type="entry name" value="MYB-RELATED TRANSCRIPTION FACTOR, PARTNER OF PROFILIN"/>
    <property type="match status" value="1"/>
</dbReference>
<name>A0A8C9XJ48_SANLU</name>
<dbReference type="Pfam" id="PF13873">
    <property type="entry name" value="Myb_DNA-bind_5"/>
    <property type="match status" value="1"/>
</dbReference>
<feature type="compositionally biased region" description="Acidic residues" evidence="1">
    <location>
        <begin position="104"/>
        <end position="113"/>
    </location>
</feature>
<dbReference type="GO" id="GO:0005634">
    <property type="term" value="C:nucleus"/>
    <property type="evidence" value="ECO:0007669"/>
    <property type="project" value="TreeGrafter"/>
</dbReference>
<dbReference type="PANTHER" id="PTHR23098">
    <property type="entry name" value="AGAP001331-PA-RELATED"/>
    <property type="match status" value="1"/>
</dbReference>
<gene>
    <name evidence="3" type="primary">zgc:113149</name>
</gene>
<feature type="compositionally biased region" description="Polar residues" evidence="1">
    <location>
        <begin position="222"/>
        <end position="236"/>
    </location>
</feature>
<feature type="compositionally biased region" description="Low complexity" evidence="1">
    <location>
        <begin position="336"/>
        <end position="363"/>
    </location>
</feature>
<feature type="compositionally biased region" description="Low complexity" evidence="1">
    <location>
        <begin position="244"/>
        <end position="328"/>
    </location>
</feature>
<feature type="compositionally biased region" description="Low complexity" evidence="1">
    <location>
        <begin position="191"/>
        <end position="209"/>
    </location>
</feature>
<dbReference type="AlphaFoldDB" id="A0A8C9XJ48"/>
<accession>A0A8C9XJ48</accession>
<proteinExistence type="predicted"/>
<keyword evidence="4" id="KW-1185">Reference proteome</keyword>